<dbReference type="PROSITE" id="PS50885">
    <property type="entry name" value="HAMP"/>
    <property type="match status" value="1"/>
</dbReference>
<dbReference type="InterPro" id="IPR029095">
    <property type="entry name" value="NarX-like_N"/>
</dbReference>
<dbReference type="Proteomes" id="UP000305202">
    <property type="component" value="Unassembled WGS sequence"/>
</dbReference>
<evidence type="ECO:0000259" key="16">
    <source>
        <dbReference type="PROSITE" id="PS50109"/>
    </source>
</evidence>
<evidence type="ECO:0000313" key="19">
    <source>
        <dbReference type="Proteomes" id="UP000305202"/>
    </source>
</evidence>
<keyword evidence="7 15" id="KW-0812">Transmembrane</keyword>
<dbReference type="GO" id="GO:0004673">
    <property type="term" value="F:protein histidine kinase activity"/>
    <property type="evidence" value="ECO:0007669"/>
    <property type="project" value="UniProtKB-EC"/>
</dbReference>
<dbReference type="NCBIfam" id="NF007896">
    <property type="entry name" value="PRK10600.1"/>
    <property type="match status" value="1"/>
</dbReference>
<dbReference type="InterPro" id="IPR003660">
    <property type="entry name" value="HAMP_dom"/>
</dbReference>
<feature type="domain" description="HAMP" evidence="17">
    <location>
        <begin position="176"/>
        <end position="234"/>
    </location>
</feature>
<dbReference type="CDD" id="cd06225">
    <property type="entry name" value="HAMP"/>
    <property type="match status" value="1"/>
</dbReference>
<protein>
    <recommendedName>
        <fullName evidence="14">Sensor protein</fullName>
        <ecNumber evidence="14">2.7.13.3</ecNumber>
    </recommendedName>
</protein>
<dbReference type="Pfam" id="PF00672">
    <property type="entry name" value="HAMP"/>
    <property type="match status" value="1"/>
</dbReference>
<evidence type="ECO:0000256" key="10">
    <source>
        <dbReference type="ARBA" id="ARBA00022840"/>
    </source>
</evidence>
<keyword evidence="9 14" id="KW-0418">Kinase</keyword>
<comment type="caution">
    <text evidence="18">The sequence shown here is derived from an EMBL/GenBank/DDBJ whole genome shotgun (WGS) entry which is preliminary data.</text>
</comment>
<evidence type="ECO:0000256" key="12">
    <source>
        <dbReference type="ARBA" id="ARBA00023012"/>
    </source>
</evidence>
<dbReference type="Pfam" id="PF02518">
    <property type="entry name" value="HATPase_c"/>
    <property type="match status" value="1"/>
</dbReference>
<dbReference type="InterPro" id="IPR011712">
    <property type="entry name" value="Sig_transdc_His_kin_sub3_dim/P"/>
</dbReference>
<gene>
    <name evidence="18" type="primary">narX</name>
    <name evidence="18" type="ORF">FCN80_10000</name>
</gene>
<keyword evidence="4 14" id="KW-0997">Cell inner membrane</keyword>
<dbReference type="InterPro" id="IPR050482">
    <property type="entry name" value="Sensor_HK_TwoCompSys"/>
</dbReference>
<dbReference type="Gene3D" id="1.20.120.960">
    <property type="entry name" value="Histidine kinase NarX, sensor domain"/>
    <property type="match status" value="1"/>
</dbReference>
<evidence type="ECO:0000256" key="1">
    <source>
        <dbReference type="ARBA" id="ARBA00000085"/>
    </source>
</evidence>
<dbReference type="PIRSF" id="PIRSF003167">
    <property type="entry name" value="STHK_NarX/NarQ"/>
    <property type="match status" value="1"/>
</dbReference>
<reference evidence="18 19" key="1">
    <citation type="submission" date="2019-04" db="EMBL/GenBank/DDBJ databases">
        <authorList>
            <person name="Li M."/>
            <person name="Gao C."/>
        </authorList>
    </citation>
    <scope>NUCLEOTIDE SEQUENCE [LARGE SCALE GENOMIC DNA]</scope>
    <source>
        <strain evidence="18 19">BGMRC 2031</strain>
    </source>
</reference>
<keyword evidence="11 15" id="KW-1133">Transmembrane helix</keyword>
<evidence type="ECO:0000313" key="18">
    <source>
        <dbReference type="EMBL" id="TKI06570.1"/>
    </source>
</evidence>
<evidence type="ECO:0000256" key="4">
    <source>
        <dbReference type="ARBA" id="ARBA00022519"/>
    </source>
</evidence>
<evidence type="ECO:0000256" key="5">
    <source>
        <dbReference type="ARBA" id="ARBA00022553"/>
    </source>
</evidence>
<dbReference type="CDD" id="cd16917">
    <property type="entry name" value="HATPase_UhpB-NarQ-NarX-like"/>
    <property type="match status" value="1"/>
</dbReference>
<dbReference type="Gene3D" id="3.30.565.10">
    <property type="entry name" value="Histidine kinase-like ATPase, C-terminal domain"/>
    <property type="match status" value="1"/>
</dbReference>
<evidence type="ECO:0000256" key="3">
    <source>
        <dbReference type="ARBA" id="ARBA00022475"/>
    </source>
</evidence>
<keyword evidence="6 14" id="KW-0808">Transferase</keyword>
<evidence type="ECO:0000256" key="13">
    <source>
        <dbReference type="ARBA" id="ARBA00023136"/>
    </source>
</evidence>
<comment type="catalytic activity">
    <reaction evidence="1 14">
        <text>ATP + protein L-histidine = ADP + protein N-phospho-L-histidine.</text>
        <dbReference type="EC" id="2.7.13.3"/>
    </reaction>
</comment>
<keyword evidence="5" id="KW-0597">Phosphoprotein</keyword>
<dbReference type="PANTHER" id="PTHR24421:SF51">
    <property type="entry name" value="NITRATE_NITRITE SENSOR PROTEIN NARX"/>
    <property type="match status" value="1"/>
</dbReference>
<dbReference type="InterPro" id="IPR042295">
    <property type="entry name" value="NarX-like_N_sf"/>
</dbReference>
<dbReference type="RefSeq" id="WP_136990010.1">
    <property type="nucleotide sequence ID" value="NZ_SZPQ01000011.1"/>
</dbReference>
<comment type="subcellular location">
    <subcellularLocation>
        <location evidence="2">Cell inner membrane</location>
        <topology evidence="2">Multi-pass membrane protein</topology>
    </subcellularLocation>
</comment>
<proteinExistence type="predicted"/>
<dbReference type="Gene3D" id="1.20.5.1930">
    <property type="match status" value="1"/>
</dbReference>
<dbReference type="InterPro" id="IPR016380">
    <property type="entry name" value="Sig_transdc_His_kin_NarX/NarQ"/>
</dbReference>
<accession>A0ABY2SM00</accession>
<dbReference type="SUPFAM" id="SSF158472">
    <property type="entry name" value="HAMP domain-like"/>
    <property type="match status" value="1"/>
</dbReference>
<dbReference type="Gene3D" id="6.10.340.10">
    <property type="match status" value="1"/>
</dbReference>
<dbReference type="EC" id="2.7.13.3" evidence="14"/>
<keyword evidence="13 14" id="KW-0472">Membrane</keyword>
<evidence type="ECO:0000256" key="15">
    <source>
        <dbReference type="SAM" id="Phobius"/>
    </source>
</evidence>
<evidence type="ECO:0000256" key="7">
    <source>
        <dbReference type="ARBA" id="ARBA00022692"/>
    </source>
</evidence>
<evidence type="ECO:0000256" key="8">
    <source>
        <dbReference type="ARBA" id="ARBA00022741"/>
    </source>
</evidence>
<name>A0ABY2SM00_9HYPH</name>
<dbReference type="Pfam" id="PF13675">
    <property type="entry name" value="PilJ"/>
    <property type="match status" value="1"/>
</dbReference>
<evidence type="ECO:0000256" key="9">
    <source>
        <dbReference type="ARBA" id="ARBA00022777"/>
    </source>
</evidence>
<dbReference type="InterPro" id="IPR003594">
    <property type="entry name" value="HATPase_dom"/>
</dbReference>
<dbReference type="EMBL" id="SZPQ01000011">
    <property type="protein sequence ID" value="TKI06570.1"/>
    <property type="molecule type" value="Genomic_DNA"/>
</dbReference>
<dbReference type="PANTHER" id="PTHR24421">
    <property type="entry name" value="NITRATE/NITRITE SENSOR PROTEIN NARX-RELATED"/>
    <property type="match status" value="1"/>
</dbReference>
<dbReference type="SMART" id="SM00304">
    <property type="entry name" value="HAMP"/>
    <property type="match status" value="1"/>
</dbReference>
<dbReference type="Pfam" id="PF07730">
    <property type="entry name" value="HisKA_3"/>
    <property type="match status" value="1"/>
</dbReference>
<evidence type="ECO:0000259" key="17">
    <source>
        <dbReference type="PROSITE" id="PS50885"/>
    </source>
</evidence>
<feature type="domain" description="Histidine kinase" evidence="16">
    <location>
        <begin position="398"/>
        <end position="588"/>
    </location>
</feature>
<sequence length="599" mass="67828">MLKPVRAPFSIVRQVTVLMVALSLLGIGGMALSLWLAESMQGNAHAINKAGSLRMQSYRLLSRLPLGPDSRPLLNELERDQLSADLRQPVRREQLAGQYLAVRSYWLERLRPRLLNARRPSDAADDVAEFVRRLDTLVSAIEHQTERRLMLVALVQKVAIALSMAVLLVTIIFLRRRLLEPWRRLLRQADAVAGGDFSQRYPLPAGQGRQGRHEMDLLGQTLNSMSASLSQMYAELEQRVTEKTADLQRKNQVLDYLYRASRQLHDNQPVIRRLMPVLEELPAFTPLREIRIKLYENNDDELVDEPEPPAYAAAMSPITPAGAAERGFEPLSWRLQDKLGDYGLVLARRPAGQSLDEQQQRLMDTLMEQFTSTLALERQSEQRQHMLVMAERTAIAAELHDSIAQSLSCLKLQISCLQMQSRDTTTDNKILMQQMREELNTAYRQLRELLTTFRLGMAEPGLRAALKNMADEFSNKLGFRIGLDYQLPAGTFTPHQVIHLAHIAREALTNIVKHAQADRVAISAYHRENDVVLSIRDNGCGLPDEQARPHHYGLMIMQDRAASLPGRCQFRHPPDGGTDIMIIVETMQTALHSWTGMSK</sequence>
<evidence type="ECO:0000256" key="2">
    <source>
        <dbReference type="ARBA" id="ARBA00004429"/>
    </source>
</evidence>
<feature type="transmembrane region" description="Helical" evidence="15">
    <location>
        <begin position="149"/>
        <end position="174"/>
    </location>
</feature>
<evidence type="ECO:0000256" key="11">
    <source>
        <dbReference type="ARBA" id="ARBA00022989"/>
    </source>
</evidence>
<dbReference type="InterPro" id="IPR036890">
    <property type="entry name" value="HATPase_C_sf"/>
</dbReference>
<dbReference type="PROSITE" id="PS50109">
    <property type="entry name" value="HIS_KIN"/>
    <property type="match status" value="1"/>
</dbReference>
<dbReference type="InterPro" id="IPR005467">
    <property type="entry name" value="His_kinase_dom"/>
</dbReference>
<evidence type="ECO:0000256" key="6">
    <source>
        <dbReference type="ARBA" id="ARBA00022679"/>
    </source>
</evidence>
<keyword evidence="10 14" id="KW-0067">ATP-binding</keyword>
<keyword evidence="19" id="KW-1185">Reference proteome</keyword>
<keyword evidence="12 14" id="KW-0902">Two-component regulatory system</keyword>
<evidence type="ECO:0000256" key="14">
    <source>
        <dbReference type="PIRNR" id="PIRNR003167"/>
    </source>
</evidence>
<feature type="transmembrane region" description="Helical" evidence="15">
    <location>
        <begin position="12"/>
        <end position="36"/>
    </location>
</feature>
<keyword evidence="3 14" id="KW-1003">Cell membrane</keyword>
<dbReference type="SMART" id="SM00387">
    <property type="entry name" value="HATPase_c"/>
    <property type="match status" value="1"/>
</dbReference>
<dbReference type="SUPFAM" id="SSF55874">
    <property type="entry name" value="ATPase domain of HSP90 chaperone/DNA topoisomerase II/histidine kinase"/>
    <property type="match status" value="1"/>
</dbReference>
<keyword evidence="8 14" id="KW-0547">Nucleotide-binding</keyword>
<dbReference type="CDD" id="cd22900">
    <property type="entry name" value="NarX_sensor"/>
    <property type="match status" value="1"/>
</dbReference>
<organism evidence="18 19">
    <name type="scientific">Martelella alba</name>
    <dbReference type="NCBI Taxonomy" id="2590451"/>
    <lineage>
        <taxon>Bacteria</taxon>
        <taxon>Pseudomonadati</taxon>
        <taxon>Pseudomonadota</taxon>
        <taxon>Alphaproteobacteria</taxon>
        <taxon>Hyphomicrobiales</taxon>
        <taxon>Aurantimonadaceae</taxon>
        <taxon>Martelella</taxon>
    </lineage>
</organism>